<keyword evidence="9" id="KW-0902">Two-component regulatory system</keyword>
<evidence type="ECO:0000256" key="5">
    <source>
        <dbReference type="ARBA" id="ARBA00022679"/>
    </source>
</evidence>
<dbReference type="SUPFAM" id="SSF55874">
    <property type="entry name" value="ATPase domain of HSP90 chaperone/DNA topoisomerase II/histidine kinase"/>
    <property type="match status" value="1"/>
</dbReference>
<dbReference type="InterPro" id="IPR005467">
    <property type="entry name" value="His_kinase_dom"/>
</dbReference>
<keyword evidence="6" id="KW-0547">Nucleotide-binding</keyword>
<dbReference type="GO" id="GO:0016301">
    <property type="term" value="F:kinase activity"/>
    <property type="evidence" value="ECO:0007669"/>
    <property type="project" value="UniProtKB-KW"/>
</dbReference>
<keyword evidence="7 11" id="KW-0418">Kinase</keyword>
<dbReference type="Gene3D" id="1.10.287.130">
    <property type="match status" value="1"/>
</dbReference>
<dbReference type="InterPro" id="IPR036097">
    <property type="entry name" value="HisK_dim/P_sf"/>
</dbReference>
<evidence type="ECO:0000256" key="4">
    <source>
        <dbReference type="ARBA" id="ARBA00022553"/>
    </source>
</evidence>
<dbReference type="PANTHER" id="PTHR45453">
    <property type="entry name" value="PHOSPHATE REGULON SENSOR PROTEIN PHOR"/>
    <property type="match status" value="1"/>
</dbReference>
<dbReference type="Pfam" id="PF00512">
    <property type="entry name" value="HisKA"/>
    <property type="match status" value="1"/>
</dbReference>
<feature type="domain" description="Histidine kinase" evidence="10">
    <location>
        <begin position="92"/>
        <end position="310"/>
    </location>
</feature>
<dbReference type="InterPro" id="IPR003661">
    <property type="entry name" value="HisK_dim/P_dom"/>
</dbReference>
<protein>
    <recommendedName>
        <fullName evidence="3">histidine kinase</fullName>
        <ecNumber evidence="3">2.7.13.3</ecNumber>
    </recommendedName>
</protein>
<gene>
    <name evidence="11" type="ORF">NDK47_26615</name>
</gene>
<keyword evidence="4" id="KW-0597">Phosphoprotein</keyword>
<evidence type="ECO:0000256" key="1">
    <source>
        <dbReference type="ARBA" id="ARBA00000085"/>
    </source>
</evidence>
<evidence type="ECO:0000256" key="2">
    <source>
        <dbReference type="ARBA" id="ARBA00004370"/>
    </source>
</evidence>
<evidence type="ECO:0000256" key="6">
    <source>
        <dbReference type="ARBA" id="ARBA00022741"/>
    </source>
</evidence>
<dbReference type="InterPro" id="IPR004358">
    <property type="entry name" value="Sig_transdc_His_kin-like_C"/>
</dbReference>
<keyword evidence="12" id="KW-1185">Reference proteome</keyword>
<dbReference type="Gene3D" id="3.30.565.10">
    <property type="entry name" value="Histidine kinase-like ATPase, C-terminal domain"/>
    <property type="match status" value="1"/>
</dbReference>
<dbReference type="InterPro" id="IPR050351">
    <property type="entry name" value="BphY/WalK/GraS-like"/>
</dbReference>
<evidence type="ECO:0000256" key="9">
    <source>
        <dbReference type="ARBA" id="ARBA00023012"/>
    </source>
</evidence>
<evidence type="ECO:0000313" key="11">
    <source>
        <dbReference type="EMBL" id="USG65628.1"/>
    </source>
</evidence>
<evidence type="ECO:0000313" key="12">
    <source>
        <dbReference type="Proteomes" id="UP001056500"/>
    </source>
</evidence>
<comment type="catalytic activity">
    <reaction evidence="1">
        <text>ATP + protein L-histidine = ADP + protein N-phospho-L-histidine.</text>
        <dbReference type="EC" id="2.7.13.3"/>
    </reaction>
</comment>
<organism evidence="11 12">
    <name type="scientific">Brevibacillus ruminantium</name>
    <dbReference type="NCBI Taxonomy" id="2950604"/>
    <lineage>
        <taxon>Bacteria</taxon>
        <taxon>Bacillati</taxon>
        <taxon>Bacillota</taxon>
        <taxon>Bacilli</taxon>
        <taxon>Bacillales</taxon>
        <taxon>Paenibacillaceae</taxon>
        <taxon>Brevibacillus</taxon>
    </lineage>
</organism>
<evidence type="ECO:0000256" key="8">
    <source>
        <dbReference type="ARBA" id="ARBA00022840"/>
    </source>
</evidence>
<dbReference type="PANTHER" id="PTHR45453:SF1">
    <property type="entry name" value="PHOSPHATE REGULON SENSOR PROTEIN PHOR"/>
    <property type="match status" value="1"/>
</dbReference>
<keyword evidence="5" id="KW-0808">Transferase</keyword>
<dbReference type="PROSITE" id="PS50109">
    <property type="entry name" value="HIS_KIN"/>
    <property type="match status" value="1"/>
</dbReference>
<comment type="subcellular location">
    <subcellularLocation>
        <location evidence="2">Membrane</location>
    </subcellularLocation>
</comment>
<dbReference type="EMBL" id="CP098755">
    <property type="protein sequence ID" value="USG65628.1"/>
    <property type="molecule type" value="Genomic_DNA"/>
</dbReference>
<dbReference type="SUPFAM" id="SSF47384">
    <property type="entry name" value="Homodimeric domain of signal transducing histidine kinase"/>
    <property type="match status" value="1"/>
</dbReference>
<dbReference type="SMART" id="SM00387">
    <property type="entry name" value="HATPase_c"/>
    <property type="match status" value="1"/>
</dbReference>
<dbReference type="InterPro" id="IPR003594">
    <property type="entry name" value="HATPase_dom"/>
</dbReference>
<dbReference type="Pfam" id="PF02518">
    <property type="entry name" value="HATPase_c"/>
    <property type="match status" value="1"/>
</dbReference>
<evidence type="ECO:0000259" key="10">
    <source>
        <dbReference type="PROSITE" id="PS50109"/>
    </source>
</evidence>
<sequence length="310" mass="35385">MVTLLLVIAIASVIVSVILYQRKKVRDRNLGYMAEKLNALVTDSSSEQLLLMTDDQHLQTLLIEINRLLDDNRKGHAQFSRTEHSMKKMLANISHDLKTPLTVVLGYIEMIQNDPDVHPEERDRLLGNIHKKTLEIISLMNAFFDLAKLESGDKEIPLAKVQINEICRQNILSFYDLIQSKGCEAVIHIPDEPVFVQGNEEALTSVLDNLISNAIRYGGDGKTIGLTLSYDEKKVYIEVWDRGKGIREPYQELVFERMFTLEESRNRSFQGSGLGLTITKRLVEEMGGEILLQSKPFHKTTFTVQLQRWT</sequence>
<dbReference type="Proteomes" id="UP001056500">
    <property type="component" value="Chromosome"/>
</dbReference>
<name>A0ABY4WF26_9BACL</name>
<reference evidence="11" key="1">
    <citation type="submission" date="2022-06" db="EMBL/GenBank/DDBJ databases">
        <title>Genome sequencing of Brevibacillus sp. BB3-R1.</title>
        <authorList>
            <person name="Heo J."/>
            <person name="Lee D."/>
            <person name="Won M."/>
            <person name="Han B.-H."/>
            <person name="Hong S.-B."/>
            <person name="Kwon S.-W."/>
        </authorList>
    </citation>
    <scope>NUCLEOTIDE SEQUENCE</scope>
    <source>
        <strain evidence="11">BB3-R1</strain>
    </source>
</reference>
<dbReference type="RefSeq" id="WP_251872715.1">
    <property type="nucleotide sequence ID" value="NZ_CP098755.1"/>
</dbReference>
<accession>A0ABY4WF26</accession>
<keyword evidence="8" id="KW-0067">ATP-binding</keyword>
<dbReference type="PRINTS" id="PR00344">
    <property type="entry name" value="BCTRLSENSOR"/>
</dbReference>
<proteinExistence type="predicted"/>
<dbReference type="CDD" id="cd00082">
    <property type="entry name" value="HisKA"/>
    <property type="match status" value="1"/>
</dbReference>
<evidence type="ECO:0000256" key="3">
    <source>
        <dbReference type="ARBA" id="ARBA00012438"/>
    </source>
</evidence>
<dbReference type="EC" id="2.7.13.3" evidence="3"/>
<dbReference type="InterPro" id="IPR036890">
    <property type="entry name" value="HATPase_C_sf"/>
</dbReference>
<dbReference type="SMART" id="SM00388">
    <property type="entry name" value="HisKA"/>
    <property type="match status" value="1"/>
</dbReference>
<evidence type="ECO:0000256" key="7">
    <source>
        <dbReference type="ARBA" id="ARBA00022777"/>
    </source>
</evidence>